<evidence type="ECO:0000256" key="1">
    <source>
        <dbReference type="ARBA" id="ARBA00007118"/>
    </source>
</evidence>
<dbReference type="InterPro" id="IPR000415">
    <property type="entry name" value="Nitroreductase-like"/>
</dbReference>
<name>A0A3M8CWH7_9BACL</name>
<dbReference type="Gene3D" id="3.40.109.10">
    <property type="entry name" value="NADH Oxidase"/>
    <property type="match status" value="1"/>
</dbReference>
<protein>
    <submittedName>
        <fullName evidence="4">Nitroreductase family protein</fullName>
    </submittedName>
</protein>
<dbReference type="OrthoDB" id="9782629at2"/>
<evidence type="ECO:0000313" key="5">
    <source>
        <dbReference type="Proteomes" id="UP000271031"/>
    </source>
</evidence>
<comment type="similarity">
    <text evidence="1">Belongs to the nitroreductase family.</text>
</comment>
<dbReference type="InterPro" id="IPR029479">
    <property type="entry name" value="Nitroreductase"/>
</dbReference>
<dbReference type="PANTHER" id="PTHR43673:SF3">
    <property type="entry name" value="NAD(P)H NITROREDUCTASE YODC-RELATED"/>
    <property type="match status" value="1"/>
</dbReference>
<dbReference type="Pfam" id="PF00881">
    <property type="entry name" value="Nitroreductase"/>
    <property type="match status" value="1"/>
</dbReference>
<dbReference type="EMBL" id="RHHQ01000028">
    <property type="protein sequence ID" value="RNB79587.1"/>
    <property type="molecule type" value="Genomic_DNA"/>
</dbReference>
<accession>A0A3M8CWH7</accession>
<evidence type="ECO:0000256" key="2">
    <source>
        <dbReference type="ARBA" id="ARBA00023002"/>
    </source>
</evidence>
<feature type="domain" description="Nitroreductase" evidence="3">
    <location>
        <begin position="14"/>
        <end position="183"/>
    </location>
</feature>
<evidence type="ECO:0000259" key="3">
    <source>
        <dbReference type="Pfam" id="PF00881"/>
    </source>
</evidence>
<dbReference type="GO" id="GO:0016491">
    <property type="term" value="F:oxidoreductase activity"/>
    <property type="evidence" value="ECO:0007669"/>
    <property type="project" value="UniProtKB-KW"/>
</dbReference>
<proteinExistence type="inferred from homology"/>
<keyword evidence="5" id="KW-1185">Reference proteome</keyword>
<dbReference type="PANTHER" id="PTHR43673">
    <property type="entry name" value="NAD(P)H NITROREDUCTASE YDGI-RELATED"/>
    <property type="match status" value="1"/>
</dbReference>
<dbReference type="SUPFAM" id="SSF55469">
    <property type="entry name" value="FMN-dependent nitroreductase-like"/>
    <property type="match status" value="1"/>
</dbReference>
<comment type="caution">
    <text evidence="4">The sequence shown here is derived from an EMBL/GenBank/DDBJ whole genome shotgun (WGS) entry which is preliminary data.</text>
</comment>
<dbReference type="CDD" id="cd02137">
    <property type="entry name" value="MhqN-like"/>
    <property type="match status" value="1"/>
</dbReference>
<organism evidence="4 5">
    <name type="scientific">Brevibacillus fluminis</name>
    <dbReference type="NCBI Taxonomy" id="511487"/>
    <lineage>
        <taxon>Bacteria</taxon>
        <taxon>Bacillati</taxon>
        <taxon>Bacillota</taxon>
        <taxon>Bacilli</taxon>
        <taxon>Bacillales</taxon>
        <taxon>Paenibacillaceae</taxon>
        <taxon>Brevibacillus</taxon>
    </lineage>
</organism>
<keyword evidence="2" id="KW-0560">Oxidoreductase</keyword>
<reference evidence="4 5" key="1">
    <citation type="submission" date="2018-10" db="EMBL/GenBank/DDBJ databases">
        <title>Phylogenomics of Brevibacillus.</title>
        <authorList>
            <person name="Dunlap C."/>
        </authorList>
    </citation>
    <scope>NUCLEOTIDE SEQUENCE [LARGE SCALE GENOMIC DNA]</scope>
    <source>
        <strain evidence="4 5">JCM 15716</strain>
    </source>
</reference>
<dbReference type="Proteomes" id="UP000271031">
    <property type="component" value="Unassembled WGS sequence"/>
</dbReference>
<gene>
    <name evidence="4" type="ORF">EDM56_29120</name>
</gene>
<dbReference type="AlphaFoldDB" id="A0A3M8CWH7"/>
<evidence type="ECO:0000313" key="4">
    <source>
        <dbReference type="EMBL" id="RNB79587.1"/>
    </source>
</evidence>
<sequence length="205" mass="22687">MTQTSQNQTAIEVIKERHSVRQYESGVKIPEADLQEILSLAASAPSSWNLQHWRFLVIQDEANKQKLLPIAYNQQQVVDASAVVIVLGDLQANLVAPEVYASATPEIRDMMVKQIEGAYANNPQLARDEAIRNASYAAMQLMLAAKAKGYDSVPMGGYNPAALIQEFNIPERYVPTLMLPIGKAAKAARPTERLPLAQQVINERF</sequence>
<dbReference type="RefSeq" id="WP_122921438.1">
    <property type="nucleotide sequence ID" value="NZ_RHHQ01000028.1"/>
</dbReference>